<sequence>MSLCNLIVQDEAAYLVTDSAFFDETGQVLMHEPKSILIDGVPVVISAVGSGHILAKVHIACLEVFAKQAFTLDRFKQVVKRVYERDGHNPAQEMTRWIAAYYSAELSRAFGCYFFTDPADGEPEANAWRWYPKRAMILPYVEPVEVWGTDTTIDITKPENFNPRADSMKFVQAQRKPTEWASGRNGIGVGGEIRITKVSAKGVEEWKLHEFDDRVGEVIQAR</sequence>
<dbReference type="RefSeq" id="WP_176271747.1">
    <property type="nucleotide sequence ID" value="NZ_JABWTA010000001.1"/>
</dbReference>
<evidence type="ECO:0000313" key="2">
    <source>
        <dbReference type="Proteomes" id="UP000546031"/>
    </source>
</evidence>
<evidence type="ECO:0000313" key="1">
    <source>
        <dbReference type="EMBL" id="NVE93375.1"/>
    </source>
</evidence>
<protein>
    <submittedName>
        <fullName evidence="1">Uncharacterized protein</fullName>
    </submittedName>
</protein>
<dbReference type="Proteomes" id="UP000546031">
    <property type="component" value="Unassembled WGS sequence"/>
</dbReference>
<accession>A0A850H807</accession>
<reference evidence="1 2" key="1">
    <citation type="submission" date="2020-06" db="EMBL/GenBank/DDBJ databases">
        <title>Altererythrobacter lutimaris sp. nov., a marine bacterium isolated from a tidal flat.</title>
        <authorList>
            <person name="Kim D."/>
            <person name="Yoo Y."/>
            <person name="Kim J.-J."/>
        </authorList>
    </citation>
    <scope>NUCLEOTIDE SEQUENCE [LARGE SCALE GENOMIC DNA]</scope>
    <source>
        <strain evidence="1 2">JGD-16</strain>
    </source>
</reference>
<proteinExistence type="predicted"/>
<gene>
    <name evidence="1" type="ORF">HUO12_00525</name>
</gene>
<comment type="caution">
    <text evidence="1">The sequence shown here is derived from an EMBL/GenBank/DDBJ whole genome shotgun (WGS) entry which is preliminary data.</text>
</comment>
<dbReference type="AlphaFoldDB" id="A0A850H807"/>
<organism evidence="1 2">
    <name type="scientific">Altererythrobacter lutimaris</name>
    <dbReference type="NCBI Taxonomy" id="2743979"/>
    <lineage>
        <taxon>Bacteria</taxon>
        <taxon>Pseudomonadati</taxon>
        <taxon>Pseudomonadota</taxon>
        <taxon>Alphaproteobacteria</taxon>
        <taxon>Sphingomonadales</taxon>
        <taxon>Erythrobacteraceae</taxon>
        <taxon>Altererythrobacter</taxon>
    </lineage>
</organism>
<name>A0A850H807_9SPHN</name>
<dbReference type="EMBL" id="JABWTA010000001">
    <property type="protein sequence ID" value="NVE93375.1"/>
    <property type="molecule type" value="Genomic_DNA"/>
</dbReference>
<keyword evidence="2" id="KW-1185">Reference proteome</keyword>